<feature type="domain" description="Nudix hydrolase" evidence="4">
    <location>
        <begin position="26"/>
        <end position="155"/>
    </location>
</feature>
<dbReference type="Pfam" id="PF00293">
    <property type="entry name" value="NUDIX"/>
    <property type="match status" value="1"/>
</dbReference>
<dbReference type="EMBL" id="LIAE01008577">
    <property type="protein sequence ID" value="PAV73532.1"/>
    <property type="molecule type" value="Genomic_DNA"/>
</dbReference>
<dbReference type="Proteomes" id="UP000218231">
    <property type="component" value="Unassembled WGS sequence"/>
</dbReference>
<proteinExistence type="predicted"/>
<evidence type="ECO:0000313" key="5">
    <source>
        <dbReference type="EMBL" id="PAV73532.1"/>
    </source>
</evidence>
<protein>
    <recommendedName>
        <fullName evidence="4">Nudix hydrolase domain-containing protein</fullName>
    </recommendedName>
</protein>
<evidence type="ECO:0000313" key="6">
    <source>
        <dbReference type="Proteomes" id="UP000218231"/>
    </source>
</evidence>
<dbReference type="PROSITE" id="PS00893">
    <property type="entry name" value="NUDIX_BOX"/>
    <property type="match status" value="1"/>
</dbReference>
<dbReference type="InterPro" id="IPR000086">
    <property type="entry name" value="NUDIX_hydrolase_dom"/>
</dbReference>
<feature type="region of interest" description="Disordered" evidence="3">
    <location>
        <begin position="1"/>
        <end position="28"/>
    </location>
</feature>
<dbReference type="OrthoDB" id="447842at2759"/>
<dbReference type="InterPro" id="IPR020084">
    <property type="entry name" value="NUDIX_hydrolase_CS"/>
</dbReference>
<dbReference type="AlphaFoldDB" id="A0A2A2KI49"/>
<evidence type="ECO:0000259" key="4">
    <source>
        <dbReference type="PROSITE" id="PS51462"/>
    </source>
</evidence>
<dbReference type="Gene3D" id="3.90.79.10">
    <property type="entry name" value="Nucleoside Triphosphate Pyrophosphohydrolase"/>
    <property type="match status" value="1"/>
</dbReference>
<reference evidence="5 6" key="1">
    <citation type="journal article" date="2017" name="Curr. Biol.">
        <title>Genome architecture and evolution of a unichromosomal asexual nematode.</title>
        <authorList>
            <person name="Fradin H."/>
            <person name="Zegar C."/>
            <person name="Gutwein M."/>
            <person name="Lucas J."/>
            <person name="Kovtun M."/>
            <person name="Corcoran D."/>
            <person name="Baugh L.R."/>
            <person name="Kiontke K."/>
            <person name="Gunsalus K."/>
            <person name="Fitch D.H."/>
            <person name="Piano F."/>
        </authorList>
    </citation>
    <scope>NUCLEOTIDE SEQUENCE [LARGE SCALE GENOMIC DNA]</scope>
    <source>
        <strain evidence="5">PF1309</strain>
    </source>
</reference>
<comment type="caution">
    <text evidence="5">The sequence shown here is derived from an EMBL/GenBank/DDBJ whole genome shotgun (WGS) entry which is preliminary data.</text>
</comment>
<dbReference type="GO" id="GO:0016787">
    <property type="term" value="F:hydrolase activity"/>
    <property type="evidence" value="ECO:0007669"/>
    <property type="project" value="UniProtKB-KW"/>
</dbReference>
<dbReference type="PROSITE" id="PS51462">
    <property type="entry name" value="NUDIX"/>
    <property type="match status" value="1"/>
</dbReference>
<accession>A0A2A2KI49</accession>
<feature type="compositionally biased region" description="Polar residues" evidence="3">
    <location>
        <begin position="1"/>
        <end position="14"/>
    </location>
</feature>
<dbReference type="PANTHER" id="PTHR43046:SF14">
    <property type="entry name" value="MUTT_NUDIX FAMILY PROTEIN"/>
    <property type="match status" value="1"/>
</dbReference>
<name>A0A2A2KI49_9BILA</name>
<gene>
    <name evidence="5" type="ORF">WR25_04745</name>
</gene>
<dbReference type="PANTHER" id="PTHR43046">
    <property type="entry name" value="GDP-MANNOSE MANNOSYL HYDROLASE"/>
    <property type="match status" value="1"/>
</dbReference>
<dbReference type="InterPro" id="IPR015797">
    <property type="entry name" value="NUDIX_hydrolase-like_dom_sf"/>
</dbReference>
<organism evidence="5 6">
    <name type="scientific">Diploscapter pachys</name>
    <dbReference type="NCBI Taxonomy" id="2018661"/>
    <lineage>
        <taxon>Eukaryota</taxon>
        <taxon>Metazoa</taxon>
        <taxon>Ecdysozoa</taxon>
        <taxon>Nematoda</taxon>
        <taxon>Chromadorea</taxon>
        <taxon>Rhabditida</taxon>
        <taxon>Rhabditina</taxon>
        <taxon>Rhabditomorpha</taxon>
        <taxon>Rhabditoidea</taxon>
        <taxon>Rhabditidae</taxon>
        <taxon>Diploscapter</taxon>
    </lineage>
</organism>
<dbReference type="SUPFAM" id="SSF55811">
    <property type="entry name" value="Nudix"/>
    <property type="match status" value="1"/>
</dbReference>
<evidence type="ECO:0000256" key="2">
    <source>
        <dbReference type="ARBA" id="ARBA00022801"/>
    </source>
</evidence>
<comment type="cofactor">
    <cofactor evidence="1">
        <name>Mg(2+)</name>
        <dbReference type="ChEBI" id="CHEBI:18420"/>
    </cofactor>
</comment>
<evidence type="ECO:0000256" key="3">
    <source>
        <dbReference type="SAM" id="MobiDB-lite"/>
    </source>
</evidence>
<keyword evidence="6" id="KW-1185">Reference proteome</keyword>
<keyword evidence="2" id="KW-0378">Hydrolase</keyword>
<sequence length="162" mass="16915">MGTAESRTMVSSPVTAPARMPGKQSEPRAGCGAAIVVDGRILLLRRLTDPEAGSWGLAGGKIDLFETAEAAMRREVGEELGIVVGTVALLCFVDQIDVAAGTHWVAPIYRVLSFTGTPRNCEPAKHDGPVWYPLDALPPNLTTPTRAAVAALARSAEGAVPA</sequence>
<evidence type="ECO:0000256" key="1">
    <source>
        <dbReference type="ARBA" id="ARBA00001946"/>
    </source>
</evidence>